<dbReference type="InterPro" id="IPR023213">
    <property type="entry name" value="CAT-like_dom_sf"/>
</dbReference>
<reference evidence="3" key="1">
    <citation type="submission" date="2021-02" db="EMBL/GenBank/DDBJ databases">
        <authorList>
            <person name="Nowell W R."/>
        </authorList>
    </citation>
    <scope>NUCLEOTIDE SEQUENCE</scope>
</reference>
<keyword evidence="4" id="KW-1185">Reference proteome</keyword>
<gene>
    <name evidence="2" type="ORF">TIS948_LOCUS16709</name>
    <name evidence="3" type="ORF">UJA718_LOCUS27356</name>
</gene>
<dbReference type="PANTHER" id="PTHR31642:SF310">
    <property type="entry name" value="FATTY ALCOHOL:CAFFEOYL-COA ACYLTRANSFERASE"/>
    <property type="match status" value="1"/>
</dbReference>
<protein>
    <submittedName>
        <fullName evidence="3">Uncharacterized protein</fullName>
    </submittedName>
</protein>
<evidence type="ECO:0000256" key="1">
    <source>
        <dbReference type="ARBA" id="ARBA00022679"/>
    </source>
</evidence>
<dbReference type="GO" id="GO:0016747">
    <property type="term" value="F:acyltransferase activity, transferring groups other than amino-acyl groups"/>
    <property type="evidence" value="ECO:0007669"/>
    <property type="project" value="TreeGrafter"/>
</dbReference>
<dbReference type="Gene3D" id="3.30.559.10">
    <property type="entry name" value="Chloramphenicol acetyltransferase-like domain"/>
    <property type="match status" value="2"/>
</dbReference>
<dbReference type="InterPro" id="IPR050317">
    <property type="entry name" value="Plant_Fungal_Acyltransferase"/>
</dbReference>
<dbReference type="Proteomes" id="UP000663873">
    <property type="component" value="Unassembled WGS sequence"/>
</dbReference>
<name>A0A820WFY9_9BILA</name>
<keyword evidence="1" id="KW-0808">Transferase</keyword>
<dbReference type="SUPFAM" id="SSF52777">
    <property type="entry name" value="CoA-dependent acyltransferases"/>
    <property type="match status" value="1"/>
</dbReference>
<dbReference type="EMBL" id="CAJNXB010002801">
    <property type="protein sequence ID" value="CAF3277843.1"/>
    <property type="molecule type" value="Genomic_DNA"/>
</dbReference>
<sequence length="451" mass="51828">MTCWFVFPSSLTGNSRRVELAGIDLWLFSRTDQVFVYPSQLDIDRFKNALSRTLSVWPLIAGHLLLLDDGHYVIEMSDNPIPVTYAECSELAAWPFDFNIVSELHKNLLASFIDEVQVIKLFSSSLHEPLVRLKLTRLVQSGEWILGASWAHILGDAASFLNFLNSISRFYQNLESIGTLPVFERRLWREDEADKSLLPIMKHLSHAGPLQEMLQLFCSWQETHDQLTLRFSGDQLAKLRELAGGNNVTIQDSLSAYLILTLNTHCYVNDHQHRIQRANTVVNFRGVSDSIAPIGHVSNAIVMMLSDDFYDPLSLSSIAKTIRHSIIRVRDSKFLEPWLATADGLMRKIARENLLANWGQFPNEIIINSNFRYDWVSLVDFGYTDKCRSYTTWTGPLYFRVFRLNPVYDGTQWLPRDQDGAEVAFLIEKDIKQIFIRAYQKDIEENFANVK</sequence>
<accession>A0A820WFY9</accession>
<evidence type="ECO:0000313" key="3">
    <source>
        <dbReference type="EMBL" id="CAF4516815.1"/>
    </source>
</evidence>
<dbReference type="OrthoDB" id="1862401at2759"/>
<dbReference type="Proteomes" id="UP000663825">
    <property type="component" value="Unassembled WGS sequence"/>
</dbReference>
<organism evidence="3 4">
    <name type="scientific">Rotaria socialis</name>
    <dbReference type="NCBI Taxonomy" id="392032"/>
    <lineage>
        <taxon>Eukaryota</taxon>
        <taxon>Metazoa</taxon>
        <taxon>Spiralia</taxon>
        <taxon>Gnathifera</taxon>
        <taxon>Rotifera</taxon>
        <taxon>Eurotatoria</taxon>
        <taxon>Bdelloidea</taxon>
        <taxon>Philodinida</taxon>
        <taxon>Philodinidae</taxon>
        <taxon>Rotaria</taxon>
    </lineage>
</organism>
<evidence type="ECO:0000313" key="4">
    <source>
        <dbReference type="Proteomes" id="UP000663873"/>
    </source>
</evidence>
<dbReference type="Pfam" id="PF02458">
    <property type="entry name" value="Transferase"/>
    <property type="match status" value="1"/>
</dbReference>
<dbReference type="AlphaFoldDB" id="A0A820WFY9"/>
<dbReference type="PANTHER" id="PTHR31642">
    <property type="entry name" value="TRICHOTHECENE 3-O-ACETYLTRANSFERASE"/>
    <property type="match status" value="1"/>
</dbReference>
<evidence type="ECO:0000313" key="2">
    <source>
        <dbReference type="EMBL" id="CAF3277843.1"/>
    </source>
</evidence>
<dbReference type="EMBL" id="CAJOBP010007552">
    <property type="protein sequence ID" value="CAF4516815.1"/>
    <property type="molecule type" value="Genomic_DNA"/>
</dbReference>
<comment type="caution">
    <text evidence="3">The sequence shown here is derived from an EMBL/GenBank/DDBJ whole genome shotgun (WGS) entry which is preliminary data.</text>
</comment>
<proteinExistence type="predicted"/>